<organism evidence="2 3">
    <name type="scientific">Triparma retinervis</name>
    <dbReference type="NCBI Taxonomy" id="2557542"/>
    <lineage>
        <taxon>Eukaryota</taxon>
        <taxon>Sar</taxon>
        <taxon>Stramenopiles</taxon>
        <taxon>Ochrophyta</taxon>
        <taxon>Bolidophyceae</taxon>
        <taxon>Parmales</taxon>
        <taxon>Triparmaceae</taxon>
        <taxon>Triparma</taxon>
    </lineage>
</organism>
<evidence type="ECO:0000313" key="2">
    <source>
        <dbReference type="EMBL" id="GMI26390.1"/>
    </source>
</evidence>
<accession>A0A9W7G0P3</accession>
<feature type="compositionally biased region" description="Polar residues" evidence="1">
    <location>
        <begin position="1"/>
        <end position="10"/>
    </location>
</feature>
<evidence type="ECO:0000313" key="3">
    <source>
        <dbReference type="Proteomes" id="UP001165082"/>
    </source>
</evidence>
<feature type="compositionally biased region" description="Polar residues" evidence="1">
    <location>
        <begin position="18"/>
        <end position="52"/>
    </location>
</feature>
<comment type="caution">
    <text evidence="2">The sequence shown here is derived from an EMBL/GenBank/DDBJ whole genome shotgun (WGS) entry which is preliminary data.</text>
</comment>
<protein>
    <submittedName>
        <fullName evidence="2">Uncharacterized protein</fullName>
    </submittedName>
</protein>
<sequence>MAASKPTQKQTRNKTSNKHQGPTGSKGTLNTITVTRMHNSSSISPLPAQSENGENRARKVAGTPPQKVISPPGHGGSRGKGDKAPKSSSGVVQQGRRASPTNLGGNGSGSSRKSTKATSSATTGGGQPQPRARSFVNKDSSDLHVLQCWKKQSKGGDVLVRGNIELKPGGVYSYGFKEQGDYVFR</sequence>
<proteinExistence type="predicted"/>
<feature type="region of interest" description="Disordered" evidence="1">
    <location>
        <begin position="1"/>
        <end position="140"/>
    </location>
</feature>
<keyword evidence="3" id="KW-1185">Reference proteome</keyword>
<gene>
    <name evidence="2" type="ORF">TrRE_jg338</name>
</gene>
<dbReference type="Proteomes" id="UP001165082">
    <property type="component" value="Unassembled WGS sequence"/>
</dbReference>
<name>A0A9W7G0P3_9STRA</name>
<evidence type="ECO:0000256" key="1">
    <source>
        <dbReference type="SAM" id="MobiDB-lite"/>
    </source>
</evidence>
<feature type="compositionally biased region" description="Low complexity" evidence="1">
    <location>
        <begin position="109"/>
        <end position="122"/>
    </location>
</feature>
<dbReference type="EMBL" id="BRXZ01008446">
    <property type="protein sequence ID" value="GMI26390.1"/>
    <property type="molecule type" value="Genomic_DNA"/>
</dbReference>
<reference evidence="2" key="1">
    <citation type="submission" date="2022-07" db="EMBL/GenBank/DDBJ databases">
        <title>Genome analysis of Parmales, a sister group of diatoms, reveals the evolutionary specialization of diatoms from phago-mixotrophs to photoautotrophs.</title>
        <authorList>
            <person name="Ban H."/>
            <person name="Sato S."/>
            <person name="Yoshikawa S."/>
            <person name="Kazumasa Y."/>
            <person name="Nakamura Y."/>
            <person name="Ichinomiya M."/>
            <person name="Saitoh K."/>
            <person name="Sato N."/>
            <person name="Blanc-Mathieu R."/>
            <person name="Endo H."/>
            <person name="Kuwata A."/>
            <person name="Ogata H."/>
        </authorList>
    </citation>
    <scope>NUCLEOTIDE SEQUENCE</scope>
</reference>
<dbReference type="AlphaFoldDB" id="A0A9W7G0P3"/>